<keyword evidence="2" id="KW-1185">Reference proteome</keyword>
<proteinExistence type="predicted"/>
<organism evidence="1 2">
    <name type="scientific">Durusdinium trenchii</name>
    <dbReference type="NCBI Taxonomy" id="1381693"/>
    <lineage>
        <taxon>Eukaryota</taxon>
        <taxon>Sar</taxon>
        <taxon>Alveolata</taxon>
        <taxon>Dinophyceae</taxon>
        <taxon>Suessiales</taxon>
        <taxon>Symbiodiniaceae</taxon>
        <taxon>Durusdinium</taxon>
    </lineage>
</organism>
<evidence type="ECO:0000313" key="2">
    <source>
        <dbReference type="Proteomes" id="UP001642464"/>
    </source>
</evidence>
<accession>A0ABP0PT45</accession>
<dbReference type="EMBL" id="CAXAMM010038078">
    <property type="protein sequence ID" value="CAK9078124.1"/>
    <property type="molecule type" value="Genomic_DNA"/>
</dbReference>
<dbReference type="Proteomes" id="UP001642464">
    <property type="component" value="Unassembled WGS sequence"/>
</dbReference>
<reference evidence="1 2" key="1">
    <citation type="submission" date="2024-02" db="EMBL/GenBank/DDBJ databases">
        <authorList>
            <person name="Chen Y."/>
            <person name="Shah S."/>
            <person name="Dougan E. K."/>
            <person name="Thang M."/>
            <person name="Chan C."/>
        </authorList>
    </citation>
    <scope>NUCLEOTIDE SEQUENCE [LARGE SCALE GENOMIC DNA]</scope>
</reference>
<gene>
    <name evidence="1" type="ORF">SCF082_LOCUS37409</name>
</gene>
<evidence type="ECO:0008006" key="3">
    <source>
        <dbReference type="Google" id="ProtNLM"/>
    </source>
</evidence>
<comment type="caution">
    <text evidence="1">The sequence shown here is derived from an EMBL/GenBank/DDBJ whole genome shotgun (WGS) entry which is preliminary data.</text>
</comment>
<evidence type="ECO:0000313" key="1">
    <source>
        <dbReference type="EMBL" id="CAK9078124.1"/>
    </source>
</evidence>
<sequence length="150" mass="16884">MDPSLDYYEHLPAQIPRASEGRKVYSDYFMASKNRYKARISKFVRNVQTGGEVATTAIATGSGSDMHDDSKIETFQKKSRFSFKHDGVVAVSQLIDIFCQGLFHEAMRQAEKRKEQEVKEEVAEPCALTPQDIQDALKCLGWGKVSCIDT</sequence>
<name>A0ABP0PT45_9DINO</name>
<protein>
    <recommendedName>
        <fullName evidence="3">Histone H2B</fullName>
    </recommendedName>
</protein>